<reference evidence="1" key="1">
    <citation type="submission" date="2020-10" db="EMBL/GenBank/DDBJ databases">
        <authorList>
            <person name="Gilroy R."/>
        </authorList>
    </citation>
    <scope>NUCLEOTIDE SEQUENCE</scope>
    <source>
        <strain evidence="1">CHK147-3167</strain>
    </source>
</reference>
<accession>A0A9D1CYG0</accession>
<dbReference type="SUPFAM" id="SSF101386">
    <property type="entry name" value="all-alpha NTP pyrophosphatases"/>
    <property type="match status" value="1"/>
</dbReference>
<gene>
    <name evidence="1" type="ORF">IAB27_03740</name>
</gene>
<evidence type="ECO:0000313" key="1">
    <source>
        <dbReference type="EMBL" id="HIQ90722.1"/>
    </source>
</evidence>
<dbReference type="AlphaFoldDB" id="A0A9D1CYG0"/>
<dbReference type="CDD" id="cd11539">
    <property type="entry name" value="NTP-PPase_u2"/>
    <property type="match status" value="1"/>
</dbReference>
<name>A0A9D1CYG0_9FIRM</name>
<comment type="caution">
    <text evidence="1">The sequence shown here is derived from an EMBL/GenBank/DDBJ whole genome shotgun (WGS) entry which is preliminary data.</text>
</comment>
<evidence type="ECO:0000313" key="2">
    <source>
        <dbReference type="Proteomes" id="UP000886786"/>
    </source>
</evidence>
<organism evidence="1 2">
    <name type="scientific">Candidatus Coprosoma intestinipullorum</name>
    <dbReference type="NCBI Taxonomy" id="2840752"/>
    <lineage>
        <taxon>Bacteria</taxon>
        <taxon>Bacillati</taxon>
        <taxon>Bacillota</taxon>
        <taxon>Bacillota incertae sedis</taxon>
        <taxon>Candidatus Coprosoma</taxon>
    </lineage>
</organism>
<dbReference type="Proteomes" id="UP000886786">
    <property type="component" value="Unassembled WGS sequence"/>
</dbReference>
<proteinExistence type="predicted"/>
<dbReference type="Gene3D" id="1.10.287.1080">
    <property type="entry name" value="MazG-like"/>
    <property type="match status" value="1"/>
</dbReference>
<dbReference type="EMBL" id="DVFV01000069">
    <property type="protein sequence ID" value="HIQ90722.1"/>
    <property type="molecule type" value="Genomic_DNA"/>
</dbReference>
<protein>
    <recommendedName>
        <fullName evidence="3">NTP pyrophosphohydrolase MazG putative catalytic core domain-containing protein</fullName>
    </recommendedName>
</protein>
<reference evidence="1" key="2">
    <citation type="journal article" date="2021" name="PeerJ">
        <title>Extensive microbial diversity within the chicken gut microbiome revealed by metagenomics and culture.</title>
        <authorList>
            <person name="Gilroy R."/>
            <person name="Ravi A."/>
            <person name="Getino M."/>
            <person name="Pursley I."/>
            <person name="Horton D.L."/>
            <person name="Alikhan N.F."/>
            <person name="Baker D."/>
            <person name="Gharbi K."/>
            <person name="Hall N."/>
            <person name="Watson M."/>
            <person name="Adriaenssens E.M."/>
            <person name="Foster-Nyarko E."/>
            <person name="Jarju S."/>
            <person name="Secka A."/>
            <person name="Antonio M."/>
            <person name="Oren A."/>
            <person name="Chaudhuri R.R."/>
            <person name="La Ragione R."/>
            <person name="Hildebrand F."/>
            <person name="Pallen M.J."/>
        </authorList>
    </citation>
    <scope>NUCLEOTIDE SEQUENCE</scope>
    <source>
        <strain evidence="1">CHK147-3167</strain>
    </source>
</reference>
<sequence length="96" mass="11283">MKENLLKIINHYGVNAQQRQLAEEVFELQEAITLIDKDGAMVDSEFEDRKAHIAEEIADVTVIISQFIHYYGLDEVEIYKIADYKIKRQLERIKNE</sequence>
<evidence type="ECO:0008006" key="3">
    <source>
        <dbReference type="Google" id="ProtNLM"/>
    </source>
</evidence>